<feature type="domain" description="Sodium/calcium exchanger membrane region" evidence="11">
    <location>
        <begin position="426"/>
        <end position="503"/>
    </location>
</feature>
<feature type="transmembrane region" description="Helical" evidence="10">
    <location>
        <begin position="458"/>
        <end position="479"/>
    </location>
</feature>
<feature type="transmembrane region" description="Helical" evidence="10">
    <location>
        <begin position="12"/>
        <end position="33"/>
    </location>
</feature>
<proteinExistence type="inferred from homology"/>
<evidence type="ECO:0000259" key="11">
    <source>
        <dbReference type="Pfam" id="PF01699"/>
    </source>
</evidence>
<keyword evidence="2" id="KW-0813">Transport</keyword>
<dbReference type="GO" id="GO:0016020">
    <property type="term" value="C:membrane"/>
    <property type="evidence" value="ECO:0007669"/>
    <property type="project" value="UniProtKB-SubCell"/>
</dbReference>
<keyword evidence="6" id="KW-0915">Sodium</keyword>
<keyword evidence="3" id="KW-0050">Antiport</keyword>
<evidence type="ECO:0000313" key="13">
    <source>
        <dbReference type="Proteomes" id="UP001189122"/>
    </source>
</evidence>
<feature type="transmembrane region" description="Helical" evidence="10">
    <location>
        <begin position="329"/>
        <end position="351"/>
    </location>
</feature>
<feature type="transmembrane region" description="Helical" evidence="10">
    <location>
        <begin position="170"/>
        <end position="192"/>
    </location>
</feature>
<gene>
    <name evidence="12" type="ORF">SI7747_07009890</name>
</gene>
<feature type="transmembrane region" description="Helical" evidence="10">
    <location>
        <begin position="427"/>
        <end position="446"/>
    </location>
</feature>
<protein>
    <recommendedName>
        <fullName evidence="11">Sodium/calcium exchanger membrane region domain-containing protein</fullName>
    </recommendedName>
</protein>
<dbReference type="Proteomes" id="UP001189122">
    <property type="component" value="Unassembled WGS sequence"/>
</dbReference>
<feature type="transmembrane region" description="Helical" evidence="10">
    <location>
        <begin position="486"/>
        <end position="509"/>
    </location>
</feature>
<keyword evidence="5 10" id="KW-1133">Transmembrane helix</keyword>
<accession>A0A7I8IZW0</accession>
<feature type="domain" description="Sodium/calcium exchanger membrane region" evidence="11">
    <location>
        <begin position="368"/>
        <end position="414"/>
    </location>
</feature>
<sequence>MRLRAREWHGLPAMFFCISAVLVSSTFVFLFFIRSSSLPGPDLPPLHRRLLQSIPVNLSRDPPPSPPPCDSIPLVSAGQRNSSYSRCHGDSNNIFDYASLHFNLLSEKSFLSVPLLSLVLVFHFYFLVKAAGDHFSPVVSKLARHLNLSPSMGAVTLLALGNGAPDDRPWAILSAGAFVSALVVGFVAIYAAPFSVNPAPFIRDVFFYLVAASGLFYVYLSAEIYLWQAVGFVLFYVFFVWFVFRMDSAVEEGKGAGRNRGSGGRGGGGDDEPEVAMAWEFPVSVLLRLTIPCTSPADWSRFYSSANFAFCPLAILLSFRSVLPPASSFPIWSVAVAAGLLLAAAAARYALQKDPPPTPAEERIAAVLLAFLMSVLWISTIAGELLGCLSALGRLLGLPPALLGLTVLAWGNSVASDGRGGMLRRPMFNMLVGLGAALVVSSAAVYPEPYELRFHVSIVVAFVFLLLSLMGSLLVVTWWRFRVPRFWGFCLVGLYALFTAVSLAVSALFS</sequence>
<evidence type="ECO:0000256" key="1">
    <source>
        <dbReference type="ARBA" id="ARBA00004141"/>
    </source>
</evidence>
<evidence type="ECO:0000256" key="9">
    <source>
        <dbReference type="ARBA" id="ARBA00038187"/>
    </source>
</evidence>
<feature type="transmembrane region" description="Helical" evidence="10">
    <location>
        <begin position="201"/>
        <end position="219"/>
    </location>
</feature>
<keyword evidence="8" id="KW-0406">Ion transport</keyword>
<dbReference type="GO" id="GO:0015297">
    <property type="term" value="F:antiporter activity"/>
    <property type="evidence" value="ECO:0007669"/>
    <property type="project" value="UniProtKB-KW"/>
</dbReference>
<dbReference type="Gene3D" id="1.20.1420.30">
    <property type="entry name" value="NCX, central ion-binding region"/>
    <property type="match status" value="2"/>
</dbReference>
<reference evidence="12 13" key="1">
    <citation type="submission" date="2019-12" db="EMBL/GenBank/DDBJ databases">
        <authorList>
            <person name="Scholz U."/>
            <person name="Mascher M."/>
            <person name="Fiebig A."/>
        </authorList>
    </citation>
    <scope>NUCLEOTIDE SEQUENCE</scope>
</reference>
<organism evidence="12">
    <name type="scientific">Spirodela intermedia</name>
    <name type="common">Intermediate duckweed</name>
    <dbReference type="NCBI Taxonomy" id="51605"/>
    <lineage>
        <taxon>Eukaryota</taxon>
        <taxon>Viridiplantae</taxon>
        <taxon>Streptophyta</taxon>
        <taxon>Embryophyta</taxon>
        <taxon>Tracheophyta</taxon>
        <taxon>Spermatophyta</taxon>
        <taxon>Magnoliopsida</taxon>
        <taxon>Liliopsida</taxon>
        <taxon>Araceae</taxon>
        <taxon>Lemnoideae</taxon>
        <taxon>Spirodela</taxon>
    </lineage>
</organism>
<comment type="subcellular location">
    <subcellularLocation>
        <location evidence="1">Membrane</location>
        <topology evidence="1">Multi-pass membrane protein</topology>
    </subcellularLocation>
</comment>
<dbReference type="GO" id="GO:0008324">
    <property type="term" value="F:monoatomic cation transmembrane transporter activity"/>
    <property type="evidence" value="ECO:0007669"/>
    <property type="project" value="TreeGrafter"/>
</dbReference>
<feature type="transmembrane region" description="Helical" evidence="10">
    <location>
        <begin position="225"/>
        <end position="244"/>
    </location>
</feature>
<evidence type="ECO:0000256" key="8">
    <source>
        <dbReference type="ARBA" id="ARBA00023201"/>
    </source>
</evidence>
<evidence type="ECO:0000313" key="12">
    <source>
        <dbReference type="EMBL" id="CAA2623995.1"/>
    </source>
</evidence>
<name>A0A7I8IZW0_SPIIN</name>
<dbReference type="InterPro" id="IPR004837">
    <property type="entry name" value="NaCa_Exmemb"/>
</dbReference>
<evidence type="ECO:0000256" key="5">
    <source>
        <dbReference type="ARBA" id="ARBA00022989"/>
    </source>
</evidence>
<keyword evidence="13" id="KW-1185">Reference proteome</keyword>
<comment type="similarity">
    <text evidence="9">Belongs to the Ca(2+):cation antiporter (CaCA) (TC 2.A.19) family. Cation/calcium exchanger (CCX) subfamily.</text>
</comment>
<evidence type="ECO:0000256" key="2">
    <source>
        <dbReference type="ARBA" id="ARBA00022448"/>
    </source>
</evidence>
<dbReference type="InterPro" id="IPR044880">
    <property type="entry name" value="NCX_ion-bd_dom_sf"/>
</dbReference>
<dbReference type="EMBL" id="CACRZD030000007">
    <property type="protein sequence ID" value="CAA6663505.1"/>
    <property type="molecule type" value="Genomic_DNA"/>
</dbReference>
<feature type="transmembrane region" description="Helical" evidence="10">
    <location>
        <begin position="302"/>
        <end position="323"/>
    </location>
</feature>
<evidence type="ECO:0000256" key="10">
    <source>
        <dbReference type="SAM" id="Phobius"/>
    </source>
</evidence>
<feature type="domain" description="Sodium/calcium exchanger membrane region" evidence="11">
    <location>
        <begin position="117"/>
        <end position="166"/>
    </location>
</feature>
<evidence type="ECO:0000256" key="4">
    <source>
        <dbReference type="ARBA" id="ARBA00022692"/>
    </source>
</evidence>
<evidence type="ECO:0000256" key="6">
    <source>
        <dbReference type="ARBA" id="ARBA00023053"/>
    </source>
</evidence>
<feature type="transmembrane region" description="Helical" evidence="10">
    <location>
        <begin position="363"/>
        <end position="383"/>
    </location>
</feature>
<keyword evidence="7 10" id="KW-0472">Membrane</keyword>
<evidence type="ECO:0000256" key="3">
    <source>
        <dbReference type="ARBA" id="ARBA00022449"/>
    </source>
</evidence>
<dbReference type="Pfam" id="PF01699">
    <property type="entry name" value="Na_Ca_ex"/>
    <property type="match status" value="3"/>
</dbReference>
<evidence type="ECO:0000256" key="7">
    <source>
        <dbReference type="ARBA" id="ARBA00023136"/>
    </source>
</evidence>
<dbReference type="AlphaFoldDB" id="A0A7I8IZW0"/>
<dbReference type="GO" id="GO:0006814">
    <property type="term" value="P:sodium ion transport"/>
    <property type="evidence" value="ECO:0007669"/>
    <property type="project" value="UniProtKB-KW"/>
</dbReference>
<keyword evidence="4 10" id="KW-0812">Transmembrane</keyword>
<dbReference type="EMBL" id="LR743594">
    <property type="protein sequence ID" value="CAA2623995.1"/>
    <property type="molecule type" value="Genomic_DNA"/>
</dbReference>
<keyword evidence="8" id="KW-0739">Sodium transport</keyword>
<feature type="transmembrane region" description="Helical" evidence="10">
    <location>
        <begin position="395"/>
        <end position="415"/>
    </location>
</feature>
<dbReference type="InterPro" id="IPR051359">
    <property type="entry name" value="CaCA_antiporter"/>
</dbReference>
<dbReference type="PANTHER" id="PTHR12266">
    <property type="entry name" value="NA+/CA2+ K+ INDEPENDENT EXCHANGER"/>
    <property type="match status" value="1"/>
</dbReference>
<dbReference type="PANTHER" id="PTHR12266:SF33">
    <property type="entry name" value="CATION_CALCIUM EXCHANGER 5"/>
    <property type="match status" value="1"/>
</dbReference>
<feature type="transmembrane region" description="Helical" evidence="10">
    <location>
        <begin position="109"/>
        <end position="128"/>
    </location>
</feature>